<protein>
    <recommendedName>
        <fullName evidence="1">FHA domain-containing protein</fullName>
    </recommendedName>
</protein>
<feature type="domain" description="FHA" evidence="1">
    <location>
        <begin position="41"/>
        <end position="91"/>
    </location>
</feature>
<dbReference type="Pfam" id="PF00498">
    <property type="entry name" value="FHA"/>
    <property type="match status" value="1"/>
</dbReference>
<dbReference type="PROSITE" id="PS50006">
    <property type="entry name" value="FHA_DOMAIN"/>
    <property type="match status" value="1"/>
</dbReference>
<dbReference type="EMBL" id="PQWO01000013">
    <property type="protein sequence ID" value="PZD71961.1"/>
    <property type="molecule type" value="Genomic_DNA"/>
</dbReference>
<dbReference type="AlphaFoldDB" id="A0A2W1JSI0"/>
<dbReference type="InterPro" id="IPR000253">
    <property type="entry name" value="FHA_dom"/>
</dbReference>
<dbReference type="Proteomes" id="UP000248857">
    <property type="component" value="Unassembled WGS sequence"/>
</dbReference>
<gene>
    <name evidence="2" type="ORF">C1752_04339</name>
</gene>
<dbReference type="CDD" id="cd00060">
    <property type="entry name" value="FHA"/>
    <property type="match status" value="1"/>
</dbReference>
<dbReference type="Gene3D" id="2.60.200.20">
    <property type="match status" value="1"/>
</dbReference>
<sequence length="174" mass="19079">MQLRGNDKSLMNELTLQWREQDRFKTQAIGDQHPSREPGVVRLGRDPARCDIVLHDRSVSGLHVELFWQQSQFYLRNLRASNPPVIDQTPLPDGECSLRQGSKICLGRMELTVTAISVPAVPSRPERALESYGIKCPNADCGQVLPYTSASLQQGCPHCGSSLAAGVTVVGNPS</sequence>
<accession>A0A2W1JSI0</accession>
<dbReference type="RefSeq" id="WP_199464447.1">
    <property type="nucleotide sequence ID" value="NZ_CAWNWM010000013.1"/>
</dbReference>
<comment type="caution">
    <text evidence="2">The sequence shown here is derived from an EMBL/GenBank/DDBJ whole genome shotgun (WGS) entry which is preliminary data.</text>
</comment>
<evidence type="ECO:0000259" key="1">
    <source>
        <dbReference type="PROSITE" id="PS50006"/>
    </source>
</evidence>
<reference evidence="2 3" key="1">
    <citation type="journal article" date="2018" name="Sci. Rep.">
        <title>A novel species of the marine cyanobacterium Acaryochloris with a unique pigment content and lifestyle.</title>
        <authorList>
            <person name="Partensky F."/>
            <person name="Six C."/>
            <person name="Ratin M."/>
            <person name="Garczarek L."/>
            <person name="Vaulot D."/>
            <person name="Probert I."/>
            <person name="Calteau A."/>
            <person name="Gourvil P."/>
            <person name="Marie D."/>
            <person name="Grebert T."/>
            <person name="Bouchier C."/>
            <person name="Le Panse S."/>
            <person name="Gachenot M."/>
            <person name="Rodriguez F."/>
            <person name="Garrido J.L."/>
        </authorList>
    </citation>
    <scope>NUCLEOTIDE SEQUENCE [LARGE SCALE GENOMIC DNA]</scope>
    <source>
        <strain evidence="2 3">RCC1774</strain>
    </source>
</reference>
<keyword evidence="3" id="KW-1185">Reference proteome</keyword>
<dbReference type="SUPFAM" id="SSF49879">
    <property type="entry name" value="SMAD/FHA domain"/>
    <property type="match status" value="1"/>
</dbReference>
<proteinExistence type="predicted"/>
<dbReference type="InterPro" id="IPR008984">
    <property type="entry name" value="SMAD_FHA_dom_sf"/>
</dbReference>
<name>A0A2W1JSI0_9CYAN</name>
<organism evidence="2 3">
    <name type="scientific">Acaryochloris thomasi RCC1774</name>
    <dbReference type="NCBI Taxonomy" id="1764569"/>
    <lineage>
        <taxon>Bacteria</taxon>
        <taxon>Bacillati</taxon>
        <taxon>Cyanobacteriota</taxon>
        <taxon>Cyanophyceae</taxon>
        <taxon>Acaryochloridales</taxon>
        <taxon>Acaryochloridaceae</taxon>
        <taxon>Acaryochloris</taxon>
        <taxon>Acaryochloris thomasi</taxon>
    </lineage>
</organism>
<evidence type="ECO:0000313" key="2">
    <source>
        <dbReference type="EMBL" id="PZD71961.1"/>
    </source>
</evidence>
<evidence type="ECO:0000313" key="3">
    <source>
        <dbReference type="Proteomes" id="UP000248857"/>
    </source>
</evidence>